<accession>A0A0F8Z1J7</accession>
<dbReference type="InterPro" id="IPR000914">
    <property type="entry name" value="SBP_5_dom"/>
</dbReference>
<dbReference type="SUPFAM" id="SSF53850">
    <property type="entry name" value="Periplasmic binding protein-like II"/>
    <property type="match status" value="1"/>
</dbReference>
<dbReference type="EMBL" id="LAZR01050311">
    <property type="protein sequence ID" value="KKK87627.1"/>
    <property type="molecule type" value="Genomic_DNA"/>
</dbReference>
<protein>
    <recommendedName>
        <fullName evidence="1">Solute-binding protein family 5 domain-containing protein</fullName>
    </recommendedName>
</protein>
<feature type="domain" description="Solute-binding protein family 5" evidence="1">
    <location>
        <begin position="75"/>
        <end position="115"/>
    </location>
</feature>
<sequence>MKTGMKIGKKLMIVAASLLLFSFSVSAGGKDELKIATWEDINTMDPGWLTSVERELTIMNCLYNGLVKYKEGTWEIVPDLAESWKMSTDGKEITFHLRKGVMFHKGYGEMTAEDV</sequence>
<name>A0A0F8Z1J7_9ZZZZ</name>
<gene>
    <name evidence="2" type="ORF">LCGC14_2751370</name>
</gene>
<comment type="caution">
    <text evidence="2">The sequence shown here is derived from an EMBL/GenBank/DDBJ whole genome shotgun (WGS) entry which is preliminary data.</text>
</comment>
<dbReference type="PANTHER" id="PTHR30290">
    <property type="entry name" value="PERIPLASMIC BINDING COMPONENT OF ABC TRANSPORTER"/>
    <property type="match status" value="1"/>
</dbReference>
<proteinExistence type="predicted"/>
<reference evidence="2" key="1">
    <citation type="journal article" date="2015" name="Nature">
        <title>Complex archaea that bridge the gap between prokaryotes and eukaryotes.</title>
        <authorList>
            <person name="Spang A."/>
            <person name="Saw J.H."/>
            <person name="Jorgensen S.L."/>
            <person name="Zaremba-Niedzwiedzka K."/>
            <person name="Martijn J."/>
            <person name="Lind A.E."/>
            <person name="van Eijk R."/>
            <person name="Schleper C."/>
            <person name="Guy L."/>
            <person name="Ettema T.J."/>
        </authorList>
    </citation>
    <scope>NUCLEOTIDE SEQUENCE</scope>
</reference>
<dbReference type="GO" id="GO:1904680">
    <property type="term" value="F:peptide transmembrane transporter activity"/>
    <property type="evidence" value="ECO:0007669"/>
    <property type="project" value="TreeGrafter"/>
</dbReference>
<dbReference type="AlphaFoldDB" id="A0A0F8Z1J7"/>
<dbReference type="GO" id="GO:0015833">
    <property type="term" value="P:peptide transport"/>
    <property type="evidence" value="ECO:0007669"/>
    <property type="project" value="TreeGrafter"/>
</dbReference>
<dbReference type="InterPro" id="IPR039424">
    <property type="entry name" value="SBP_5"/>
</dbReference>
<dbReference type="Pfam" id="PF00496">
    <property type="entry name" value="SBP_bac_5"/>
    <property type="match status" value="1"/>
</dbReference>
<evidence type="ECO:0000259" key="1">
    <source>
        <dbReference type="Pfam" id="PF00496"/>
    </source>
</evidence>
<evidence type="ECO:0000313" key="2">
    <source>
        <dbReference type="EMBL" id="KKK87627.1"/>
    </source>
</evidence>
<organism evidence="2">
    <name type="scientific">marine sediment metagenome</name>
    <dbReference type="NCBI Taxonomy" id="412755"/>
    <lineage>
        <taxon>unclassified sequences</taxon>
        <taxon>metagenomes</taxon>
        <taxon>ecological metagenomes</taxon>
    </lineage>
</organism>
<dbReference type="Gene3D" id="3.40.190.10">
    <property type="entry name" value="Periplasmic binding protein-like II"/>
    <property type="match status" value="1"/>
</dbReference>
<feature type="non-terminal residue" evidence="2">
    <location>
        <position position="115"/>
    </location>
</feature>